<dbReference type="PANTHER" id="PTHR11636:SF47">
    <property type="entry name" value="POU DOMAIN, CLASS 2, TRANSCRIPTION FACTOR 1"/>
    <property type="match status" value="1"/>
</dbReference>
<dbReference type="PRINTS" id="PR00028">
    <property type="entry name" value="POUDOMAIN"/>
</dbReference>
<protein>
    <recommendedName>
        <fullName evidence="13">POU domain protein</fullName>
    </recommendedName>
</protein>
<feature type="DNA-binding region" description="Homeobox" evidence="11">
    <location>
        <begin position="381"/>
        <end position="440"/>
    </location>
</feature>
<evidence type="ECO:0000256" key="8">
    <source>
        <dbReference type="ARBA" id="ARBA00023242"/>
    </source>
</evidence>
<keyword evidence="6" id="KW-0010">Activator</keyword>
<dbReference type="PROSITE" id="PS00027">
    <property type="entry name" value="HOMEOBOX_1"/>
    <property type="match status" value="1"/>
</dbReference>
<comment type="subcellular location">
    <subcellularLocation>
        <location evidence="1 11 12">Nucleus</location>
    </subcellularLocation>
</comment>
<dbReference type="GeneTree" id="ENSGT00940000157831"/>
<dbReference type="Pfam" id="PF00046">
    <property type="entry name" value="Homeodomain"/>
    <property type="match status" value="1"/>
</dbReference>
<keyword evidence="4 11" id="KW-0238">DNA-binding</keyword>
<dbReference type="SMART" id="SM00389">
    <property type="entry name" value="HOX"/>
    <property type="match status" value="1"/>
</dbReference>
<dbReference type="CDD" id="cd00086">
    <property type="entry name" value="homeodomain"/>
    <property type="match status" value="1"/>
</dbReference>
<feature type="region of interest" description="Disordered" evidence="14">
    <location>
        <begin position="263"/>
        <end position="282"/>
    </location>
</feature>
<name>A0A8D2HRA7_UROPR</name>
<dbReference type="GO" id="GO:0000978">
    <property type="term" value="F:RNA polymerase II cis-regulatory region sequence-specific DNA binding"/>
    <property type="evidence" value="ECO:0007669"/>
    <property type="project" value="TreeGrafter"/>
</dbReference>
<feature type="region of interest" description="Disordered" evidence="14">
    <location>
        <begin position="232"/>
        <end position="253"/>
    </location>
</feature>
<keyword evidence="5 11" id="KW-0371">Homeobox</keyword>
<dbReference type="InterPro" id="IPR000327">
    <property type="entry name" value="POU_dom"/>
</dbReference>
<evidence type="ECO:0000256" key="5">
    <source>
        <dbReference type="ARBA" id="ARBA00023155"/>
    </source>
</evidence>
<keyword evidence="8 11" id="KW-0539">Nucleus</keyword>
<organism evidence="17 18">
    <name type="scientific">Urocitellus parryii</name>
    <name type="common">Arctic ground squirrel</name>
    <name type="synonym">Spermophilus parryii</name>
    <dbReference type="NCBI Taxonomy" id="9999"/>
    <lineage>
        <taxon>Eukaryota</taxon>
        <taxon>Metazoa</taxon>
        <taxon>Chordata</taxon>
        <taxon>Craniata</taxon>
        <taxon>Vertebrata</taxon>
        <taxon>Euteleostomi</taxon>
        <taxon>Mammalia</taxon>
        <taxon>Eutheria</taxon>
        <taxon>Euarchontoglires</taxon>
        <taxon>Glires</taxon>
        <taxon>Rodentia</taxon>
        <taxon>Sciuromorpha</taxon>
        <taxon>Sciuridae</taxon>
        <taxon>Xerinae</taxon>
        <taxon>Marmotini</taxon>
        <taxon>Urocitellus</taxon>
    </lineage>
</organism>
<evidence type="ECO:0000313" key="18">
    <source>
        <dbReference type="Proteomes" id="UP000694417"/>
    </source>
</evidence>
<comment type="function">
    <text evidence="9">Transcription factor that binds to the octamer motif (5'-ATTTGCAT-3') and activates the promoters of the genes for some small nuclear RNAs (snRNA) and of genes such as those for histone H2B and immunoglobulins. Modulates transcription transactivation by NR3C1, AR and PGR.</text>
</comment>
<dbReference type="SUPFAM" id="SSF46689">
    <property type="entry name" value="Homeodomain-like"/>
    <property type="match status" value="1"/>
</dbReference>
<dbReference type="PROSITE" id="PS51179">
    <property type="entry name" value="POU_3"/>
    <property type="match status" value="1"/>
</dbReference>
<keyword evidence="18" id="KW-1185">Reference proteome</keyword>
<dbReference type="InterPro" id="IPR001356">
    <property type="entry name" value="HD"/>
</dbReference>
<dbReference type="GO" id="GO:0005634">
    <property type="term" value="C:nucleus"/>
    <property type="evidence" value="ECO:0007669"/>
    <property type="project" value="UniProtKB-SubCell"/>
</dbReference>
<feature type="compositionally biased region" description="Polar residues" evidence="14">
    <location>
        <begin position="1"/>
        <end position="26"/>
    </location>
</feature>
<comment type="similarity">
    <text evidence="2">Belongs to the POU transcription factor family. Class-2 subfamily.</text>
</comment>
<evidence type="ECO:0000256" key="12">
    <source>
        <dbReference type="RuleBase" id="RU000682"/>
    </source>
</evidence>
<dbReference type="GO" id="GO:0000981">
    <property type="term" value="F:DNA-binding transcription factor activity, RNA polymerase II-specific"/>
    <property type="evidence" value="ECO:0007669"/>
    <property type="project" value="InterPro"/>
</dbReference>
<dbReference type="SUPFAM" id="SSF47413">
    <property type="entry name" value="lambda repressor-like DNA-binding domains"/>
    <property type="match status" value="1"/>
</dbReference>
<evidence type="ECO:0000256" key="10">
    <source>
        <dbReference type="ARBA" id="ARBA00046969"/>
    </source>
</evidence>
<dbReference type="InterPro" id="IPR017970">
    <property type="entry name" value="Homeobox_CS"/>
</dbReference>
<evidence type="ECO:0000256" key="13">
    <source>
        <dbReference type="RuleBase" id="RU361194"/>
    </source>
</evidence>
<feature type="region of interest" description="Disordered" evidence="14">
    <location>
        <begin position="1"/>
        <end position="34"/>
    </location>
</feature>
<dbReference type="Gene3D" id="1.10.10.60">
    <property type="entry name" value="Homeodomain-like"/>
    <property type="match status" value="1"/>
</dbReference>
<feature type="region of interest" description="Disordered" evidence="14">
    <location>
        <begin position="496"/>
        <end position="557"/>
    </location>
</feature>
<dbReference type="Pfam" id="PF19536">
    <property type="entry name" value="POU2F1_C"/>
    <property type="match status" value="1"/>
</dbReference>
<gene>
    <name evidence="17" type="primary">POU2F1</name>
</gene>
<evidence type="ECO:0000256" key="6">
    <source>
        <dbReference type="ARBA" id="ARBA00023159"/>
    </source>
</evidence>
<evidence type="ECO:0000256" key="4">
    <source>
        <dbReference type="ARBA" id="ARBA00023125"/>
    </source>
</evidence>
<dbReference type="InterPro" id="IPR013847">
    <property type="entry name" value="POU"/>
</dbReference>
<feature type="domain" description="POU-specific" evidence="16">
    <location>
        <begin position="280"/>
        <end position="354"/>
    </location>
</feature>
<feature type="region of interest" description="Disordered" evidence="14">
    <location>
        <begin position="67"/>
        <end position="94"/>
    </location>
</feature>
<dbReference type="AlphaFoldDB" id="A0A8D2HRA7"/>
<dbReference type="FunFam" id="1.10.260.40:FF:000001">
    <property type="entry name" value="POU domain protein"/>
    <property type="match status" value="1"/>
</dbReference>
<keyword evidence="3" id="KW-0805">Transcription regulation</keyword>
<feature type="domain" description="Homeobox" evidence="15">
    <location>
        <begin position="379"/>
        <end position="439"/>
    </location>
</feature>
<dbReference type="PROSITE" id="PS00465">
    <property type="entry name" value="POU_2"/>
    <property type="match status" value="1"/>
</dbReference>
<dbReference type="InterPro" id="IPR010982">
    <property type="entry name" value="Lambda_DNA-bd_dom_sf"/>
</dbReference>
<dbReference type="PRINTS" id="PR00029">
    <property type="entry name" value="OCTAMER"/>
</dbReference>
<dbReference type="InterPro" id="IPR009057">
    <property type="entry name" value="Homeodomain-like_sf"/>
</dbReference>
<reference evidence="17" key="1">
    <citation type="submission" date="2025-08" db="UniProtKB">
        <authorList>
            <consortium name="Ensembl"/>
        </authorList>
    </citation>
    <scope>IDENTIFICATION</scope>
</reference>
<dbReference type="SMART" id="SM00352">
    <property type="entry name" value="POU"/>
    <property type="match status" value="1"/>
</dbReference>
<dbReference type="PANTHER" id="PTHR11636">
    <property type="entry name" value="POU DOMAIN"/>
    <property type="match status" value="1"/>
</dbReference>
<keyword evidence="7 13" id="KW-0804">Transcription</keyword>
<evidence type="ECO:0000256" key="7">
    <source>
        <dbReference type="ARBA" id="ARBA00023163"/>
    </source>
</evidence>
<dbReference type="PROSITE" id="PS00035">
    <property type="entry name" value="POU_1"/>
    <property type="match status" value="1"/>
</dbReference>
<accession>A0A8D2HRA7</accession>
<proteinExistence type="inferred from homology"/>
<feature type="compositionally biased region" description="Low complexity" evidence="14">
    <location>
        <begin position="359"/>
        <end position="371"/>
    </location>
</feature>
<evidence type="ECO:0000256" key="1">
    <source>
        <dbReference type="ARBA" id="ARBA00004123"/>
    </source>
</evidence>
<dbReference type="PROSITE" id="PS50071">
    <property type="entry name" value="HOMEOBOX_2"/>
    <property type="match status" value="1"/>
</dbReference>
<evidence type="ECO:0000256" key="3">
    <source>
        <dbReference type="ARBA" id="ARBA00023015"/>
    </source>
</evidence>
<dbReference type="InterPro" id="IPR000972">
    <property type="entry name" value="TF_octamer"/>
</dbReference>
<dbReference type="Gene3D" id="1.10.260.40">
    <property type="entry name" value="lambda repressor-like DNA-binding domains"/>
    <property type="match status" value="1"/>
</dbReference>
<feature type="region of interest" description="Disordered" evidence="14">
    <location>
        <begin position="359"/>
        <end position="386"/>
    </location>
</feature>
<dbReference type="Ensembl" id="ENSUPAT00010023095.1">
    <property type="protein sequence ID" value="ENSUPAP00010020309.1"/>
    <property type="gene ID" value="ENSUPAG00010015462.1"/>
</dbReference>
<reference evidence="17" key="2">
    <citation type="submission" date="2025-09" db="UniProtKB">
        <authorList>
            <consortium name="Ensembl"/>
        </authorList>
    </citation>
    <scope>IDENTIFICATION</scope>
</reference>
<evidence type="ECO:0000256" key="2">
    <source>
        <dbReference type="ARBA" id="ARBA00008879"/>
    </source>
</evidence>
<dbReference type="FunFam" id="1.10.10.60:FF:000005">
    <property type="entry name" value="POU domain protein"/>
    <property type="match status" value="1"/>
</dbReference>
<dbReference type="Proteomes" id="UP000694417">
    <property type="component" value="Unplaced"/>
</dbReference>
<comment type="subunit">
    <text evidence="10">Interacts with POU2AF1; the interaction increases POU2F1 transactivation activity. Interacts with NR3C1, AR, PGR and HCFC1.</text>
</comment>
<dbReference type="Pfam" id="PF00157">
    <property type="entry name" value="Pou"/>
    <property type="match status" value="1"/>
</dbReference>
<sequence length="698" mass="72560">MNNPSETSKPSMESGDDTTGTQTNGLDFQKQPVPVGGAISTAQAQAFLGHLHQVQLAGTSLQAAAQSLNVQSKSNEESGDSQQPSQPSPQPSVQAAIPQTQLMLAGGQITGLTLTPAQQQLLLQQAQAQAQLLAAAVQQHSASQQHSAAGATISASAATPMTQIPLSQPIQIAQDLQQLQQLQQQNLNLQQFVLVHPTTNLQPAQFIISQTPQGQQGLLQAQSLLTQLPQQSQASLLQPQPSTTLASQPATPTRTIAATPIQTLPQSQTTPKRIDTPSLEEPSDLEELEQFAKTFKQRRIKLGFTQGDVGLAMGKLYGNDFSQTTISRFEALNLSFKNMCKLKPLLEKWLNDAENLSSDSAVSSPSALNSSGQGVEGLNRRRKKRTSIETNIRAALEKSFLENQKPTSEEITLIAEQLNMEKEVIRVWFCNRRQKEKRINPPSSGGTSSSPIKAIFPSPTSLVATTPSLVTSSTATTLTVNPVLPLTSATVTSLSVTGTTDSTSNNTATVISTAPPASSAVTSPSLSPSPSASASTSEASSASETSTTQTTSAPLSSPLGASQVMVTASGLQTAAALQGAAQLPANASLAAMAAAAGLSPGLMAPSQFAPGGALLSLNPGTLGGALSPALMSNSTLATIQALASGGSLPITSLDATGNLVFANAGAAPNIVTAPLFLNPQNLSLLTSNPDCFMDWRTF</sequence>
<evidence type="ECO:0000256" key="14">
    <source>
        <dbReference type="SAM" id="MobiDB-lite"/>
    </source>
</evidence>
<evidence type="ECO:0000259" key="15">
    <source>
        <dbReference type="PROSITE" id="PS50071"/>
    </source>
</evidence>
<evidence type="ECO:0000256" key="9">
    <source>
        <dbReference type="ARBA" id="ARBA00024760"/>
    </source>
</evidence>
<evidence type="ECO:0000259" key="16">
    <source>
        <dbReference type="PROSITE" id="PS51179"/>
    </source>
</evidence>
<dbReference type="InterPro" id="IPR045703">
    <property type="entry name" value="POU2F1_C"/>
</dbReference>
<evidence type="ECO:0000313" key="17">
    <source>
        <dbReference type="Ensembl" id="ENSUPAP00010020309.1"/>
    </source>
</evidence>
<dbReference type="InterPro" id="IPR050255">
    <property type="entry name" value="POU_domain_TF"/>
</dbReference>
<evidence type="ECO:0000256" key="11">
    <source>
        <dbReference type="PROSITE-ProRule" id="PRU00108"/>
    </source>
</evidence>